<dbReference type="SUPFAM" id="SSF48657">
    <property type="entry name" value="FinO-like"/>
    <property type="match status" value="1"/>
</dbReference>
<evidence type="ECO:0000259" key="5">
    <source>
        <dbReference type="SMART" id="SM00945"/>
    </source>
</evidence>
<evidence type="ECO:0000313" key="6">
    <source>
        <dbReference type="EMBL" id="MDT7518218.1"/>
    </source>
</evidence>
<name>A0ABU3KLH2_9BURK</name>
<dbReference type="Pfam" id="PF04352">
    <property type="entry name" value="ProQ"/>
    <property type="match status" value="1"/>
</dbReference>
<evidence type="ECO:0000256" key="3">
    <source>
        <dbReference type="ARBA" id="ARBA00023186"/>
    </source>
</evidence>
<dbReference type="Proteomes" id="UP001321700">
    <property type="component" value="Unassembled WGS sequence"/>
</dbReference>
<dbReference type="InterPro" id="IPR036442">
    <property type="entry name" value="ProQ/FinO_sf"/>
</dbReference>
<keyword evidence="1" id="KW-0963">Cytoplasm</keyword>
<feature type="region of interest" description="Disordered" evidence="4">
    <location>
        <begin position="1"/>
        <end position="26"/>
    </location>
</feature>
<feature type="compositionally biased region" description="Low complexity" evidence="4">
    <location>
        <begin position="8"/>
        <end position="19"/>
    </location>
</feature>
<dbReference type="RefSeq" id="WP_313873994.1">
    <property type="nucleotide sequence ID" value="NZ_JAVBIK010000001.1"/>
</dbReference>
<comment type="caution">
    <text evidence="6">The sequence shown here is derived from an EMBL/GenBank/DDBJ whole genome shotgun (WGS) entry which is preliminary data.</text>
</comment>
<accession>A0ABU3KLH2</accession>
<evidence type="ECO:0000313" key="7">
    <source>
        <dbReference type="Proteomes" id="UP001321700"/>
    </source>
</evidence>
<protein>
    <submittedName>
        <fullName evidence="6">ProQ/FINO family protein</fullName>
    </submittedName>
</protein>
<dbReference type="InterPro" id="IPR016103">
    <property type="entry name" value="ProQ/FinO"/>
</dbReference>
<dbReference type="Gene3D" id="1.10.1710.10">
    <property type="entry name" value="ProQ/FinO domain"/>
    <property type="match status" value="1"/>
</dbReference>
<organism evidence="6 7">
    <name type="scientific">Rhodoferax potami</name>
    <dbReference type="NCBI Taxonomy" id="3068338"/>
    <lineage>
        <taxon>Bacteria</taxon>
        <taxon>Pseudomonadati</taxon>
        <taxon>Pseudomonadota</taxon>
        <taxon>Betaproteobacteria</taxon>
        <taxon>Burkholderiales</taxon>
        <taxon>Comamonadaceae</taxon>
        <taxon>Rhodoferax</taxon>
    </lineage>
</organism>
<evidence type="ECO:0000256" key="1">
    <source>
        <dbReference type="ARBA" id="ARBA00022490"/>
    </source>
</evidence>
<dbReference type="SMART" id="SM00945">
    <property type="entry name" value="ProQ"/>
    <property type="match status" value="1"/>
</dbReference>
<evidence type="ECO:0000256" key="2">
    <source>
        <dbReference type="ARBA" id="ARBA00022884"/>
    </source>
</evidence>
<gene>
    <name evidence="6" type="ORF">RAE19_05640</name>
</gene>
<keyword evidence="2" id="KW-0694">RNA-binding</keyword>
<dbReference type="PANTHER" id="PTHR38106:SF1">
    <property type="entry name" value="RNA CHAPERONE PROQ"/>
    <property type="match status" value="1"/>
</dbReference>
<dbReference type="InterPro" id="IPR023529">
    <property type="entry name" value="ProQ"/>
</dbReference>
<feature type="domain" description="ProQ/FinO" evidence="5">
    <location>
        <begin position="24"/>
        <end position="134"/>
    </location>
</feature>
<keyword evidence="3" id="KW-0143">Chaperone</keyword>
<proteinExistence type="predicted"/>
<dbReference type="EMBL" id="JAVBIK010000001">
    <property type="protein sequence ID" value="MDT7518218.1"/>
    <property type="molecule type" value="Genomic_DNA"/>
</dbReference>
<evidence type="ECO:0000256" key="4">
    <source>
        <dbReference type="SAM" id="MobiDB-lite"/>
    </source>
</evidence>
<dbReference type="PANTHER" id="PTHR38106">
    <property type="entry name" value="RNA CHAPERONE PROQ"/>
    <property type="match status" value="1"/>
</dbReference>
<keyword evidence="7" id="KW-1185">Reference proteome</keyword>
<reference evidence="6 7" key="1">
    <citation type="submission" date="2023-08" db="EMBL/GenBank/DDBJ databases">
        <title>Rhodoferax potami sp. nov. and Rhodoferax mekongensis sp. nov., isolated from the Mekong River in Thailand.</title>
        <authorList>
            <person name="Kitikhun S."/>
            <person name="Charoenyingcharoen P."/>
            <person name="Siriarchawattana P."/>
            <person name="Likhitrattanapisal S."/>
            <person name="Nilsakha T."/>
            <person name="Chanpet A."/>
            <person name="Rattanawaree P."/>
            <person name="Ingsriswang S."/>
        </authorList>
    </citation>
    <scope>NUCLEOTIDE SEQUENCE [LARGE SCALE GENOMIC DNA]</scope>
    <source>
        <strain evidence="6 7">TBRC 17660</strain>
    </source>
</reference>
<sequence>MTESLPQPTEAPAAETPAASKQRPAKSDVLPVLDKMAALYPHLFGAVFRPMKRGIFQELLDKHPAEFEPVSLKAALSMHARSLRYLTAVASGEQRHDLQGQPVEPMAPEHVYHALLEVFRRRQSRTQEDLRPKLVQRVVSAWEASGLTPQAYRELLSGRDEASNAVLDEALVEAEVRAAKAEALLAAFNASGASVEAFADMYGLDPRAVARLLRRPGAKVTA</sequence>